<dbReference type="Proteomes" id="UP000008311">
    <property type="component" value="Unassembled WGS sequence"/>
</dbReference>
<keyword evidence="3" id="KW-1185">Reference proteome</keyword>
<reference evidence="3" key="1">
    <citation type="journal article" date="2010" name="Nat. Biotechnol.">
        <title>Draft genome sequence of the oilseed species Ricinus communis.</title>
        <authorList>
            <person name="Chan A.P."/>
            <person name="Crabtree J."/>
            <person name="Zhao Q."/>
            <person name="Lorenzi H."/>
            <person name="Orvis J."/>
            <person name="Puiu D."/>
            <person name="Melake-Berhan A."/>
            <person name="Jones K.M."/>
            <person name="Redman J."/>
            <person name="Chen G."/>
            <person name="Cahoon E.B."/>
            <person name="Gedil M."/>
            <person name="Stanke M."/>
            <person name="Haas B.J."/>
            <person name="Wortman J.R."/>
            <person name="Fraser-Liggett C.M."/>
            <person name="Ravel J."/>
            <person name="Rabinowicz P.D."/>
        </authorList>
    </citation>
    <scope>NUCLEOTIDE SEQUENCE [LARGE SCALE GENOMIC DNA]</scope>
    <source>
        <strain evidence="3">cv. Hale</strain>
    </source>
</reference>
<dbReference type="EMBL" id="EQ974164">
    <property type="protein sequence ID" value="EEF32453.1"/>
    <property type="molecule type" value="Genomic_DNA"/>
</dbReference>
<evidence type="ECO:0000256" key="1">
    <source>
        <dbReference type="SAM" id="MobiDB-lite"/>
    </source>
</evidence>
<dbReference type="OMA" id="MMNARTR"/>
<protein>
    <submittedName>
        <fullName evidence="2">Uncharacterized protein</fullName>
    </submittedName>
</protein>
<evidence type="ECO:0000313" key="3">
    <source>
        <dbReference type="Proteomes" id="UP000008311"/>
    </source>
</evidence>
<name>B9SVC6_RICCO</name>
<dbReference type="OrthoDB" id="1703264at2759"/>
<accession>B9SVC6</accession>
<evidence type="ECO:0000313" key="2">
    <source>
        <dbReference type="EMBL" id="EEF32453.1"/>
    </source>
</evidence>
<proteinExistence type="predicted"/>
<dbReference type="AlphaFoldDB" id="B9SVC6"/>
<gene>
    <name evidence="2" type="ORF">RCOM_0034750</name>
</gene>
<organism evidence="2 3">
    <name type="scientific">Ricinus communis</name>
    <name type="common">Castor bean</name>
    <dbReference type="NCBI Taxonomy" id="3988"/>
    <lineage>
        <taxon>Eukaryota</taxon>
        <taxon>Viridiplantae</taxon>
        <taxon>Streptophyta</taxon>
        <taxon>Embryophyta</taxon>
        <taxon>Tracheophyta</taxon>
        <taxon>Spermatophyta</taxon>
        <taxon>Magnoliopsida</taxon>
        <taxon>eudicotyledons</taxon>
        <taxon>Gunneridae</taxon>
        <taxon>Pentapetalae</taxon>
        <taxon>rosids</taxon>
        <taxon>fabids</taxon>
        <taxon>Malpighiales</taxon>
        <taxon>Euphorbiaceae</taxon>
        <taxon>Acalyphoideae</taxon>
        <taxon>Acalypheae</taxon>
        <taxon>Ricinus</taxon>
    </lineage>
</organism>
<dbReference type="InParanoid" id="B9SVC6"/>
<sequence length="103" mass="11642">MSREDDDDDARLFSCFKKYEEIVKQVLLFDEMTESMDPSPRSSKRKTKQNCRGNNSKGAGGTNGSVLDRQSFDEVIVQTITKFLHDLNATTIDHSNPEPPSDE</sequence>
<feature type="region of interest" description="Disordered" evidence="1">
    <location>
        <begin position="30"/>
        <end position="67"/>
    </location>
</feature>